<evidence type="ECO:0000256" key="2">
    <source>
        <dbReference type="ARBA" id="ARBA00005099"/>
    </source>
</evidence>
<dbReference type="PIRSF" id="PIRSF000525">
    <property type="entry name" value="SerC"/>
    <property type="match status" value="1"/>
</dbReference>
<sequence length="363" mass="40139">MDKRAYNFNAGPAALPLAVLERAQQELVEYKGIGMSIMEISHRSKEYEALNTETQELLKELMGIPDGYQILFLQGGASSQFAMIPMNFLKPGRVGSYVHTGAWAEKAYKEAKLLGHEVHIAATSEAHDFMQIPELNEIEIHPDSAYLHITSNETIGGTQFQEYPNTGNVPLIADMSSDILCRPVDVSKFAMIYAGAQKNLGPSGVTIAIIREDLLQDLPKNIPTMLRYEIHSTNNSLYNTPPVYSVYMVNLVLKWIKENGGVEAMEQTNRAKAKLIYDAIDESKGFYIGCAAPASRSLMNLTFRLASEELEKSFIKQAEAAGFVGLKGHRSVGGLRASAYNAVPMEACEALANFMRDFQQKNS</sequence>
<evidence type="ECO:0000259" key="12">
    <source>
        <dbReference type="Pfam" id="PF00266"/>
    </source>
</evidence>
<keyword evidence="6 11" id="KW-0808">Transferase</keyword>
<dbReference type="NCBIfam" id="NF003764">
    <property type="entry name" value="PRK05355.1"/>
    <property type="match status" value="1"/>
</dbReference>
<dbReference type="UniPathway" id="UPA00135">
    <property type="reaction ID" value="UER00197"/>
</dbReference>
<comment type="catalytic activity">
    <reaction evidence="10 11">
        <text>O-phospho-L-serine + 2-oxoglutarate = 3-phosphooxypyruvate + L-glutamate</text>
        <dbReference type="Rhea" id="RHEA:14329"/>
        <dbReference type="ChEBI" id="CHEBI:16810"/>
        <dbReference type="ChEBI" id="CHEBI:18110"/>
        <dbReference type="ChEBI" id="CHEBI:29985"/>
        <dbReference type="ChEBI" id="CHEBI:57524"/>
        <dbReference type="EC" id="2.6.1.52"/>
    </reaction>
</comment>
<keyword evidence="11" id="KW-0963">Cytoplasm</keyword>
<dbReference type="PANTHER" id="PTHR43247">
    <property type="entry name" value="PHOSPHOSERINE AMINOTRANSFERASE"/>
    <property type="match status" value="1"/>
</dbReference>
<dbReference type="PANTHER" id="PTHR43247:SF1">
    <property type="entry name" value="PHOSPHOSERINE AMINOTRANSFERASE"/>
    <property type="match status" value="1"/>
</dbReference>
<dbReference type="RefSeq" id="WP_132420163.1">
    <property type="nucleotide sequence ID" value="NZ_SKFG01000035.1"/>
</dbReference>
<dbReference type="NCBIfam" id="TIGR01364">
    <property type="entry name" value="serC_1"/>
    <property type="match status" value="1"/>
</dbReference>
<organism evidence="13 14">
    <name type="scientific">Paenibacillus albiflavus</name>
    <dbReference type="NCBI Taxonomy" id="2545760"/>
    <lineage>
        <taxon>Bacteria</taxon>
        <taxon>Bacillati</taxon>
        <taxon>Bacillota</taxon>
        <taxon>Bacilli</taxon>
        <taxon>Bacillales</taxon>
        <taxon>Paenibacillaceae</taxon>
        <taxon>Paenibacillus</taxon>
    </lineage>
</organism>
<dbReference type="InterPro" id="IPR000192">
    <property type="entry name" value="Aminotrans_V_dom"/>
</dbReference>
<dbReference type="FunFam" id="3.40.640.10:FF:000010">
    <property type="entry name" value="Phosphoserine aminotransferase"/>
    <property type="match status" value="1"/>
</dbReference>
<comment type="caution">
    <text evidence="13">The sequence shown here is derived from an EMBL/GenBank/DDBJ whole genome shotgun (WGS) entry which is preliminary data.</text>
</comment>
<feature type="binding site" evidence="11">
    <location>
        <begin position="77"/>
        <end position="78"/>
    </location>
    <ligand>
        <name>pyridoxal 5'-phosphate</name>
        <dbReference type="ChEBI" id="CHEBI:597326"/>
    </ligand>
</feature>
<feature type="binding site" evidence="11">
    <location>
        <begin position="239"/>
        <end position="240"/>
    </location>
    <ligand>
        <name>pyridoxal 5'-phosphate</name>
        <dbReference type="ChEBI" id="CHEBI:597326"/>
    </ligand>
</feature>
<evidence type="ECO:0000256" key="9">
    <source>
        <dbReference type="ARBA" id="ARBA00047630"/>
    </source>
</evidence>
<feature type="domain" description="Aminotransferase class V" evidence="12">
    <location>
        <begin position="6"/>
        <end position="350"/>
    </location>
</feature>
<dbReference type="InterPro" id="IPR022278">
    <property type="entry name" value="Pser_aminoTfrase"/>
</dbReference>
<evidence type="ECO:0000256" key="5">
    <source>
        <dbReference type="ARBA" id="ARBA00022605"/>
    </source>
</evidence>
<dbReference type="InterPro" id="IPR015421">
    <property type="entry name" value="PyrdxlP-dep_Trfase_major"/>
</dbReference>
<dbReference type="CDD" id="cd00611">
    <property type="entry name" value="PSAT_like"/>
    <property type="match status" value="1"/>
</dbReference>
<dbReference type="GO" id="GO:0030170">
    <property type="term" value="F:pyridoxal phosphate binding"/>
    <property type="evidence" value="ECO:0007669"/>
    <property type="project" value="UniProtKB-UniRule"/>
</dbReference>
<evidence type="ECO:0000256" key="8">
    <source>
        <dbReference type="ARBA" id="ARBA00023299"/>
    </source>
</evidence>
<evidence type="ECO:0000313" key="14">
    <source>
        <dbReference type="Proteomes" id="UP000295418"/>
    </source>
</evidence>
<proteinExistence type="inferred from homology"/>
<dbReference type="InterPro" id="IPR015424">
    <property type="entry name" value="PyrdxlP-dep_Trfase"/>
</dbReference>
<reference evidence="13 14" key="1">
    <citation type="submission" date="2019-03" db="EMBL/GenBank/DDBJ databases">
        <authorList>
            <person name="Kim M.K.M."/>
        </authorList>
    </citation>
    <scope>NUCLEOTIDE SEQUENCE [LARGE SCALE GENOMIC DNA]</scope>
    <source>
        <strain evidence="13 14">18JY21-1</strain>
    </source>
</reference>
<feature type="binding site" evidence="11">
    <location>
        <position position="103"/>
    </location>
    <ligand>
        <name>pyridoxal 5'-phosphate</name>
        <dbReference type="ChEBI" id="CHEBI:597326"/>
    </ligand>
</feature>
<name>A0A4R4E2D4_9BACL</name>
<dbReference type="EC" id="2.6.1.52" evidence="11"/>
<evidence type="ECO:0000256" key="3">
    <source>
        <dbReference type="ARBA" id="ARBA00006904"/>
    </source>
</evidence>
<feature type="binding site" evidence="11">
    <location>
        <position position="154"/>
    </location>
    <ligand>
        <name>pyridoxal 5'-phosphate</name>
        <dbReference type="ChEBI" id="CHEBI:597326"/>
    </ligand>
</feature>
<protein>
    <recommendedName>
        <fullName evidence="11">Phosphoserine aminotransferase</fullName>
        <ecNumber evidence="11">2.6.1.52</ecNumber>
    </recommendedName>
    <alternativeName>
        <fullName evidence="11">Phosphohydroxythreonine aminotransferase</fullName>
        <shortName evidence="11">PSAT</shortName>
    </alternativeName>
</protein>
<dbReference type="OrthoDB" id="9809412at2"/>
<feature type="binding site" evidence="11">
    <location>
        <position position="43"/>
    </location>
    <ligand>
        <name>L-glutamate</name>
        <dbReference type="ChEBI" id="CHEBI:29985"/>
    </ligand>
</feature>
<evidence type="ECO:0000256" key="7">
    <source>
        <dbReference type="ARBA" id="ARBA00022898"/>
    </source>
</evidence>
<comment type="cofactor">
    <cofactor evidence="11">
        <name>pyridoxal 5'-phosphate</name>
        <dbReference type="ChEBI" id="CHEBI:597326"/>
    </cofactor>
    <text evidence="11">Binds 1 pyridoxal phosphate per subunit.</text>
</comment>
<evidence type="ECO:0000256" key="11">
    <source>
        <dbReference type="HAMAP-Rule" id="MF_00160"/>
    </source>
</evidence>
<dbReference type="HAMAP" id="MF_00160">
    <property type="entry name" value="SerC_aminotrans_5"/>
    <property type="match status" value="1"/>
</dbReference>
<dbReference type="GO" id="GO:0004648">
    <property type="term" value="F:O-phospho-L-serine:2-oxoglutarate aminotransferase activity"/>
    <property type="evidence" value="ECO:0007669"/>
    <property type="project" value="UniProtKB-UniRule"/>
</dbReference>
<dbReference type="Gene3D" id="3.40.640.10">
    <property type="entry name" value="Type I PLP-dependent aspartate aminotransferase-like (Major domain)"/>
    <property type="match status" value="1"/>
</dbReference>
<evidence type="ECO:0000313" key="13">
    <source>
        <dbReference type="EMBL" id="TCZ73037.1"/>
    </source>
</evidence>
<feature type="binding site" evidence="11">
    <location>
        <position position="174"/>
    </location>
    <ligand>
        <name>pyridoxal 5'-phosphate</name>
        <dbReference type="ChEBI" id="CHEBI:597326"/>
    </ligand>
</feature>
<dbReference type="GO" id="GO:0006564">
    <property type="term" value="P:L-serine biosynthetic process"/>
    <property type="evidence" value="ECO:0007669"/>
    <property type="project" value="UniProtKB-UniRule"/>
</dbReference>
<dbReference type="EMBL" id="SKFG01000035">
    <property type="protein sequence ID" value="TCZ73037.1"/>
    <property type="molecule type" value="Genomic_DNA"/>
</dbReference>
<comment type="catalytic activity">
    <reaction evidence="9 11">
        <text>4-(phosphooxy)-L-threonine + 2-oxoglutarate = (R)-3-hydroxy-2-oxo-4-phosphooxybutanoate + L-glutamate</text>
        <dbReference type="Rhea" id="RHEA:16573"/>
        <dbReference type="ChEBI" id="CHEBI:16810"/>
        <dbReference type="ChEBI" id="CHEBI:29985"/>
        <dbReference type="ChEBI" id="CHEBI:58452"/>
        <dbReference type="ChEBI" id="CHEBI:58538"/>
        <dbReference type="EC" id="2.6.1.52"/>
    </reaction>
</comment>
<dbReference type="Proteomes" id="UP000295418">
    <property type="component" value="Unassembled WGS sequence"/>
</dbReference>
<gene>
    <name evidence="11 13" type="primary">serC</name>
    <name evidence="13" type="ORF">E0485_21695</name>
</gene>
<feature type="binding site" evidence="11">
    <location>
        <position position="197"/>
    </location>
    <ligand>
        <name>pyridoxal 5'-phosphate</name>
        <dbReference type="ChEBI" id="CHEBI:597326"/>
    </ligand>
</feature>
<feature type="modified residue" description="N6-(pyridoxal phosphate)lysine" evidence="11">
    <location>
        <position position="198"/>
    </location>
</feature>
<comment type="subunit">
    <text evidence="11">Homodimer.</text>
</comment>
<evidence type="ECO:0000256" key="1">
    <source>
        <dbReference type="ARBA" id="ARBA00003483"/>
    </source>
</evidence>
<evidence type="ECO:0000256" key="10">
    <source>
        <dbReference type="ARBA" id="ARBA00049007"/>
    </source>
</evidence>
<comment type="similarity">
    <text evidence="3 11">Belongs to the class-V pyridoxal-phosphate-dependent aminotransferase family. SerC subfamily.</text>
</comment>
<dbReference type="SUPFAM" id="SSF53383">
    <property type="entry name" value="PLP-dependent transferases"/>
    <property type="match status" value="1"/>
</dbReference>
<comment type="function">
    <text evidence="1 11">Catalyzes the reversible conversion of 3-phosphohydroxypyruvate to phosphoserine and of 3-hydroxy-2-oxo-4-phosphonooxybutanoate to phosphohydroxythreonine.</text>
</comment>
<keyword evidence="14" id="KW-1185">Reference proteome</keyword>
<comment type="pathway">
    <text evidence="2 11">Amino-acid biosynthesis; L-serine biosynthesis; L-serine from 3-phospho-D-glycerate: step 2/3.</text>
</comment>
<dbReference type="GO" id="GO:0005737">
    <property type="term" value="C:cytoplasm"/>
    <property type="evidence" value="ECO:0007669"/>
    <property type="project" value="UniProtKB-SubCell"/>
</dbReference>
<evidence type="ECO:0000256" key="6">
    <source>
        <dbReference type="ARBA" id="ARBA00022679"/>
    </source>
</evidence>
<dbReference type="FunFam" id="3.90.1150.10:FF:000006">
    <property type="entry name" value="Phosphoserine aminotransferase"/>
    <property type="match status" value="1"/>
</dbReference>
<keyword evidence="7 11" id="KW-0663">Pyridoxal phosphate</keyword>
<comment type="caution">
    <text evidence="11">Lacks conserved residue(s) required for the propagation of feature annotation.</text>
</comment>
<dbReference type="Pfam" id="PF00266">
    <property type="entry name" value="Aminotran_5"/>
    <property type="match status" value="1"/>
</dbReference>
<keyword evidence="8 11" id="KW-0718">Serine biosynthesis</keyword>
<keyword evidence="5 11" id="KW-0028">Amino-acid biosynthesis</keyword>
<evidence type="ECO:0000256" key="4">
    <source>
        <dbReference type="ARBA" id="ARBA00022576"/>
    </source>
</evidence>
<accession>A0A4R4E2D4</accession>
<dbReference type="Gene3D" id="3.90.1150.10">
    <property type="entry name" value="Aspartate Aminotransferase, domain 1"/>
    <property type="match status" value="1"/>
</dbReference>
<comment type="subcellular location">
    <subcellularLocation>
        <location evidence="11">Cytoplasm</location>
    </subcellularLocation>
</comment>
<dbReference type="AlphaFoldDB" id="A0A4R4E2D4"/>
<keyword evidence="4 11" id="KW-0032">Aminotransferase</keyword>
<dbReference type="InterPro" id="IPR015422">
    <property type="entry name" value="PyrdxlP-dep_Trfase_small"/>
</dbReference>